<dbReference type="EMBL" id="CADCSY010000043">
    <property type="protein sequence ID" value="CAA9228332.1"/>
    <property type="molecule type" value="Genomic_DNA"/>
</dbReference>
<dbReference type="CDD" id="cd07389">
    <property type="entry name" value="MPP_PhoD"/>
    <property type="match status" value="1"/>
</dbReference>
<feature type="domain" description="Phospholipase D N-terminal" evidence="4">
    <location>
        <begin position="36"/>
        <end position="123"/>
    </location>
</feature>
<dbReference type="Pfam" id="PF16655">
    <property type="entry name" value="PhoD_N"/>
    <property type="match status" value="1"/>
</dbReference>
<evidence type="ECO:0000256" key="1">
    <source>
        <dbReference type="SAM" id="MobiDB-lite"/>
    </source>
</evidence>
<dbReference type="AlphaFoldDB" id="A0A6J4HLM6"/>
<evidence type="ECO:0008006" key="6">
    <source>
        <dbReference type="Google" id="ProtNLM"/>
    </source>
</evidence>
<evidence type="ECO:0000256" key="2">
    <source>
        <dbReference type="SAM" id="Phobius"/>
    </source>
</evidence>
<dbReference type="PANTHER" id="PTHR43606:SF2">
    <property type="entry name" value="ALKALINE PHOSPHATASE FAMILY PROTEIN (AFU_ORTHOLOGUE AFUA_5G03860)"/>
    <property type="match status" value="1"/>
</dbReference>
<sequence length="569" mass="60048">MLSRRDVLRAGATLTGTSAASRLVRSAPVPADPFAHGVASGDPTSSEVVLWTRLDGIEGDATVRWTVGRDDALAEVVQQGEAPAPADADHTVHVAVAQLEPATTYFYAFDHGGTRSPVGRTRTARDAGDPAEVRLGVVSCSSFAAGPFSAYRRLAAEDVDLVVHLGDYLYESGDGLRQHDPPGVAVTLDDYRRRHAQQRSDPDLQRLHAALPVSAVWDDHDVAGNAWRGGADDHDPDDHGPWELRRAAAIRAWLEWLPVRRPDPSTPERIWRNLPLGGAADLLLLDTRHDGRDEQVSADDPDAAGALASPERRLVSEAQEAWLTGTLAGSTAAWRVLGNQVVLTPLAFEVPDPLAGSSSSLGLTIEGKVVNPDAWDGYPTARARVLEAIAAAGPTVVLTGDVHSSWAFEVPGQEDEPVAVEWVAPSVTSEPFSEIVRIPTPALAPAAVDVIAGQLPQIRWAELTQHGYLIASFDAERAQCDWWHVDLADGQSTLAASWAVRPDDGRLFEAEPLPARAVAPPPTSPPPAPPGADAGGDDGPPGAALAGGAAALCGAAVAGVLALRRRRSG</sequence>
<keyword evidence="2" id="KW-0812">Transmembrane</keyword>
<dbReference type="PROSITE" id="PS51318">
    <property type="entry name" value="TAT"/>
    <property type="match status" value="1"/>
</dbReference>
<dbReference type="SUPFAM" id="SSF56300">
    <property type="entry name" value="Metallo-dependent phosphatases"/>
    <property type="match status" value="1"/>
</dbReference>
<feature type="transmembrane region" description="Helical" evidence="2">
    <location>
        <begin position="543"/>
        <end position="563"/>
    </location>
</feature>
<dbReference type="InterPro" id="IPR038607">
    <property type="entry name" value="PhoD-like_sf"/>
</dbReference>
<accession>A0A6J4HLM6</accession>
<dbReference type="InterPro" id="IPR006311">
    <property type="entry name" value="TAT_signal"/>
</dbReference>
<keyword evidence="2" id="KW-1133">Transmembrane helix</keyword>
<dbReference type="PANTHER" id="PTHR43606">
    <property type="entry name" value="PHOSPHATASE, PUTATIVE (AFU_ORTHOLOGUE AFUA_6G08710)-RELATED"/>
    <property type="match status" value="1"/>
</dbReference>
<dbReference type="InterPro" id="IPR018946">
    <property type="entry name" value="PhoD-like_MPP"/>
</dbReference>
<dbReference type="Gene3D" id="2.60.40.380">
    <property type="entry name" value="Purple acid phosphatase-like, N-terminal"/>
    <property type="match status" value="1"/>
</dbReference>
<gene>
    <name evidence="5" type="ORF">AVDCRST_MAG20-1063</name>
</gene>
<dbReference type="Pfam" id="PF09423">
    <property type="entry name" value="PhoD"/>
    <property type="match status" value="1"/>
</dbReference>
<feature type="region of interest" description="Disordered" evidence="1">
    <location>
        <begin position="515"/>
        <end position="545"/>
    </location>
</feature>
<feature type="compositionally biased region" description="Pro residues" evidence="1">
    <location>
        <begin position="519"/>
        <end position="530"/>
    </location>
</feature>
<protein>
    <recommendedName>
        <fullName evidence="6">Phosphodiesterase/alkaline phosphatase D</fullName>
    </recommendedName>
</protein>
<reference evidence="5" key="1">
    <citation type="submission" date="2020-02" db="EMBL/GenBank/DDBJ databases">
        <authorList>
            <person name="Meier V. D."/>
        </authorList>
    </citation>
    <scope>NUCLEOTIDE SEQUENCE</scope>
    <source>
        <strain evidence="5">AVDCRST_MAG20</strain>
    </source>
</reference>
<dbReference type="Gene3D" id="3.60.21.70">
    <property type="entry name" value="PhoD-like phosphatase"/>
    <property type="match status" value="1"/>
</dbReference>
<feature type="domain" description="PhoD-like phosphatase metallophosphatase" evidence="3">
    <location>
        <begin position="135"/>
        <end position="482"/>
    </location>
</feature>
<organism evidence="5">
    <name type="scientific">uncultured Acidimicrobiales bacterium</name>
    <dbReference type="NCBI Taxonomy" id="310071"/>
    <lineage>
        <taxon>Bacteria</taxon>
        <taxon>Bacillati</taxon>
        <taxon>Actinomycetota</taxon>
        <taxon>Acidimicrobiia</taxon>
        <taxon>Acidimicrobiales</taxon>
        <taxon>environmental samples</taxon>
    </lineage>
</organism>
<name>A0A6J4HLM6_9ACTN</name>
<evidence type="ECO:0000259" key="4">
    <source>
        <dbReference type="Pfam" id="PF16655"/>
    </source>
</evidence>
<dbReference type="InterPro" id="IPR029052">
    <property type="entry name" value="Metallo-depent_PP-like"/>
</dbReference>
<evidence type="ECO:0000259" key="3">
    <source>
        <dbReference type="Pfam" id="PF09423"/>
    </source>
</evidence>
<proteinExistence type="predicted"/>
<evidence type="ECO:0000313" key="5">
    <source>
        <dbReference type="EMBL" id="CAA9228332.1"/>
    </source>
</evidence>
<keyword evidence="2" id="KW-0472">Membrane</keyword>
<dbReference type="InterPro" id="IPR032093">
    <property type="entry name" value="PhoD_N"/>
</dbReference>
<dbReference type="InterPro" id="IPR052900">
    <property type="entry name" value="Phospholipid_Metab_Enz"/>
</dbReference>